<dbReference type="RefSeq" id="WP_091716185.1">
    <property type="nucleotide sequence ID" value="NZ_FOSH01000027.1"/>
</dbReference>
<evidence type="ECO:0000313" key="2">
    <source>
        <dbReference type="EMBL" id="SFK78135.1"/>
    </source>
</evidence>
<dbReference type="AlphaFoldDB" id="A0A1I4CB31"/>
<evidence type="ECO:0000256" key="1">
    <source>
        <dbReference type="SAM" id="SignalP"/>
    </source>
</evidence>
<name>A0A1I4CB31_9GAMM</name>
<keyword evidence="1" id="KW-0732">Signal</keyword>
<dbReference type="EMBL" id="FOSH01000027">
    <property type="protein sequence ID" value="SFK78135.1"/>
    <property type="molecule type" value="Genomic_DNA"/>
</dbReference>
<dbReference type="OrthoDB" id="9830450at2"/>
<feature type="chain" id="PRO_5011515739" evidence="1">
    <location>
        <begin position="28"/>
        <end position="151"/>
    </location>
</feature>
<protein>
    <submittedName>
        <fullName evidence="2">Uncharacterized protein</fullName>
    </submittedName>
</protein>
<feature type="signal peptide" evidence="1">
    <location>
        <begin position="1"/>
        <end position="27"/>
    </location>
</feature>
<organism evidence="2 3">
    <name type="scientific">Methylophaga sulfidovorans</name>
    <dbReference type="NCBI Taxonomy" id="45496"/>
    <lineage>
        <taxon>Bacteria</taxon>
        <taxon>Pseudomonadati</taxon>
        <taxon>Pseudomonadota</taxon>
        <taxon>Gammaproteobacteria</taxon>
        <taxon>Thiotrichales</taxon>
        <taxon>Piscirickettsiaceae</taxon>
        <taxon>Methylophaga</taxon>
    </lineage>
</organism>
<sequence length="151" mass="17216">MMNPTSQRWLSLLLFVSLTLQASLAMAESGTGLEIDNPQQVYVVYTVEPDGVDQSELEAIIDNQLSSANIQQSPRDDAQLFLRVEEHAGEYLLYLDFSRTMQYQADGKSYTKGGFVWGRYVKDISDIDELNEDVEFLINEFVEEYTKANKL</sequence>
<gene>
    <name evidence="2" type="ORF">SAMN04488079_12710</name>
</gene>
<accession>A0A1I4CB31</accession>
<keyword evidence="3" id="KW-1185">Reference proteome</keyword>
<proteinExistence type="predicted"/>
<reference evidence="3" key="1">
    <citation type="submission" date="2016-10" db="EMBL/GenBank/DDBJ databases">
        <authorList>
            <person name="Varghese N."/>
            <person name="Submissions S."/>
        </authorList>
    </citation>
    <scope>NUCLEOTIDE SEQUENCE [LARGE SCALE GENOMIC DNA]</scope>
    <source>
        <strain evidence="3">DSM 11578</strain>
    </source>
</reference>
<dbReference type="Proteomes" id="UP000198924">
    <property type="component" value="Unassembled WGS sequence"/>
</dbReference>
<evidence type="ECO:0000313" key="3">
    <source>
        <dbReference type="Proteomes" id="UP000198924"/>
    </source>
</evidence>